<accession>A0A1V0SJR3</accession>
<evidence type="ECO:0000313" key="1">
    <source>
        <dbReference type="EMBL" id="ARF11979.1"/>
    </source>
</evidence>
<gene>
    <name evidence="1" type="ORF">Klosneuvirus_3_114</name>
</gene>
<proteinExistence type="predicted"/>
<protein>
    <submittedName>
        <fullName evidence="1">Uncharacterized protein</fullName>
    </submittedName>
</protein>
<sequence>MSTSDSKKEYLKQYYKDHRAEWYVTQQCDVCGGKYNRSTRSRHIKSKKHVIADKDLQIKNLQNKIHTIEKSNG</sequence>
<reference evidence="1" key="1">
    <citation type="journal article" date="2017" name="Science">
        <title>Giant viruses with an expanded complement of translation system components.</title>
        <authorList>
            <person name="Schulz F."/>
            <person name="Yutin N."/>
            <person name="Ivanova N.N."/>
            <person name="Ortega D.R."/>
            <person name="Lee T.K."/>
            <person name="Vierheilig J."/>
            <person name="Daims H."/>
            <person name="Horn M."/>
            <person name="Wagner M."/>
            <person name="Jensen G.J."/>
            <person name="Kyrpides N.C."/>
            <person name="Koonin E.V."/>
            <person name="Woyke T."/>
        </authorList>
    </citation>
    <scope>NUCLEOTIDE SEQUENCE</scope>
    <source>
        <strain evidence="1">KNV1</strain>
    </source>
</reference>
<organism evidence="1">
    <name type="scientific">Klosneuvirus KNV1</name>
    <dbReference type="NCBI Taxonomy" id="1977640"/>
    <lineage>
        <taxon>Viruses</taxon>
        <taxon>Varidnaviria</taxon>
        <taxon>Bamfordvirae</taxon>
        <taxon>Nucleocytoviricota</taxon>
        <taxon>Megaviricetes</taxon>
        <taxon>Imitervirales</taxon>
        <taxon>Mimiviridae</taxon>
        <taxon>Klosneuvirinae</taxon>
        <taxon>Klosneuvirus</taxon>
    </lineage>
</organism>
<name>A0A1V0SJR3_9VIRU</name>
<dbReference type="EMBL" id="KY684110">
    <property type="protein sequence ID" value="ARF11979.1"/>
    <property type="molecule type" value="Genomic_DNA"/>
</dbReference>